<dbReference type="RefSeq" id="WP_083119848.1">
    <property type="nucleotide sequence ID" value="NZ_JACKUO010000026.1"/>
</dbReference>
<feature type="transmembrane region" description="Helical" evidence="1">
    <location>
        <begin position="101"/>
        <end position="126"/>
    </location>
</feature>
<reference evidence="3 4" key="1">
    <citation type="submission" date="2016-12" db="EMBL/GenBank/DDBJ databases">
        <title>The new phylogeny of genus Mycobacterium.</title>
        <authorList>
            <person name="Tortoli E."/>
            <person name="Trovato A."/>
            <person name="Cirillo D.M."/>
        </authorList>
    </citation>
    <scope>NUCLEOTIDE SEQUENCE [LARGE SCALE GENOMIC DNA]</scope>
    <source>
        <strain evidence="3 4">DSM 44223</strain>
    </source>
</reference>
<feature type="transmembrane region" description="Helical" evidence="1">
    <location>
        <begin position="74"/>
        <end position="95"/>
    </location>
</feature>
<evidence type="ECO:0000259" key="2">
    <source>
        <dbReference type="Pfam" id="PF11181"/>
    </source>
</evidence>
<proteinExistence type="predicted"/>
<keyword evidence="1" id="KW-0472">Membrane</keyword>
<protein>
    <submittedName>
        <fullName evidence="3">Glycine zipper family protein</fullName>
    </submittedName>
</protein>
<name>A0A1X0ITW7_MYCRH</name>
<dbReference type="AlphaFoldDB" id="A0A1X0ITW7"/>
<gene>
    <name evidence="3" type="ORF">BST42_14615</name>
</gene>
<dbReference type="OrthoDB" id="3381462at2"/>
<evidence type="ECO:0000313" key="3">
    <source>
        <dbReference type="EMBL" id="ORB52207.1"/>
    </source>
</evidence>
<feature type="domain" description="General stress protein 17M-like" evidence="2">
    <location>
        <begin position="20"/>
        <end position="88"/>
    </location>
</feature>
<dbReference type="InterPro" id="IPR025889">
    <property type="entry name" value="GSP17M-like_dom"/>
</dbReference>
<evidence type="ECO:0000313" key="4">
    <source>
        <dbReference type="Proteomes" id="UP000192534"/>
    </source>
</evidence>
<accession>A0A1X0ITW7</accession>
<sequence length="167" mass="17835">MAVHSTVQTSAVRTNEPARQVIATFDNYADAERAVDYLSDRGFEVNRVSIVGRDLQYVEQVLGRLNYGGAALRGAGSGALVGALIGWIFGLLSWIDPLVSALVLAGYGLVFGAIVGAAFGLLVHALQRGQRDFRSVSGLRPSSYDVVVDVQVADRALQLLTSGNRKE</sequence>
<keyword evidence="4" id="KW-1185">Reference proteome</keyword>
<keyword evidence="1" id="KW-1133">Transmembrane helix</keyword>
<evidence type="ECO:0000256" key="1">
    <source>
        <dbReference type="SAM" id="Phobius"/>
    </source>
</evidence>
<dbReference type="Proteomes" id="UP000192534">
    <property type="component" value="Unassembled WGS sequence"/>
</dbReference>
<keyword evidence="1" id="KW-0812">Transmembrane</keyword>
<comment type="caution">
    <text evidence="3">The sequence shown here is derived from an EMBL/GenBank/DDBJ whole genome shotgun (WGS) entry which is preliminary data.</text>
</comment>
<dbReference type="Pfam" id="PF11181">
    <property type="entry name" value="YflT"/>
    <property type="match status" value="1"/>
</dbReference>
<dbReference type="EMBL" id="MVIH01000006">
    <property type="protein sequence ID" value="ORB52207.1"/>
    <property type="molecule type" value="Genomic_DNA"/>
</dbReference>
<organism evidence="3 4">
    <name type="scientific">Mycolicibacterium rhodesiae</name>
    <name type="common">Mycobacterium rhodesiae</name>
    <dbReference type="NCBI Taxonomy" id="36814"/>
    <lineage>
        <taxon>Bacteria</taxon>
        <taxon>Bacillati</taxon>
        <taxon>Actinomycetota</taxon>
        <taxon>Actinomycetes</taxon>
        <taxon>Mycobacteriales</taxon>
        <taxon>Mycobacteriaceae</taxon>
        <taxon>Mycolicibacterium</taxon>
    </lineage>
</organism>